<dbReference type="PROSITE" id="PS00018">
    <property type="entry name" value="EF_HAND_1"/>
    <property type="match status" value="1"/>
</dbReference>
<dbReference type="PANTHER" id="PTHR31323">
    <property type="entry name" value="MECHANOSENSITIVE ION CHANNEL PROTEIN MSY2"/>
    <property type="match status" value="1"/>
</dbReference>
<evidence type="ECO:0000256" key="5">
    <source>
        <dbReference type="ARBA" id="ARBA00023002"/>
    </source>
</evidence>
<dbReference type="SUPFAM" id="SSF54373">
    <property type="entry name" value="FAD-linked reductases, C-terminal domain"/>
    <property type="match status" value="1"/>
</dbReference>
<evidence type="ECO:0000313" key="10">
    <source>
        <dbReference type="Proteomes" id="UP001163105"/>
    </source>
</evidence>
<dbReference type="PROSITE" id="PS50222">
    <property type="entry name" value="EF_HAND_2"/>
    <property type="match status" value="1"/>
</dbReference>
<dbReference type="PRINTS" id="PR00420">
    <property type="entry name" value="RNGMNOXGNASE"/>
</dbReference>
<feature type="transmembrane region" description="Helical" evidence="7">
    <location>
        <begin position="341"/>
        <end position="361"/>
    </location>
</feature>
<keyword evidence="2" id="KW-0274">FAD</keyword>
<comment type="caution">
    <text evidence="9">The sequence shown here is derived from an EMBL/GenBank/DDBJ whole genome shotgun (WGS) entry which is preliminary data.</text>
</comment>
<evidence type="ECO:0000256" key="3">
    <source>
        <dbReference type="ARBA" id="ARBA00022837"/>
    </source>
</evidence>
<dbReference type="Pfam" id="PF25886">
    <property type="entry name" value="Msy1"/>
    <property type="match status" value="1"/>
</dbReference>
<keyword evidence="10" id="KW-1185">Reference proteome</keyword>
<feature type="transmembrane region" description="Helical" evidence="7">
    <location>
        <begin position="437"/>
        <end position="464"/>
    </location>
</feature>
<dbReference type="GO" id="GO:0016491">
    <property type="term" value="F:oxidoreductase activity"/>
    <property type="evidence" value="ECO:0007669"/>
    <property type="project" value="UniProtKB-KW"/>
</dbReference>
<gene>
    <name evidence="9" type="ORF">O9K51_10286</name>
</gene>
<protein>
    <submittedName>
        <fullName evidence="9">Serine threonine protein kinase</fullName>
    </submittedName>
</protein>
<keyword evidence="7" id="KW-1133">Transmembrane helix</keyword>
<dbReference type="PANTHER" id="PTHR31323:SF14">
    <property type="entry name" value="MECHANOSENSITIVE ION CHANNEL PROTEIN MSY2"/>
    <property type="match status" value="1"/>
</dbReference>
<dbReference type="InterPro" id="IPR018247">
    <property type="entry name" value="EF_Hand_1_Ca_BS"/>
</dbReference>
<dbReference type="GO" id="GO:0006874">
    <property type="term" value="P:intracellular calcium ion homeostasis"/>
    <property type="evidence" value="ECO:0007669"/>
    <property type="project" value="TreeGrafter"/>
</dbReference>
<dbReference type="AlphaFoldDB" id="A0AB34FFN7"/>
<sequence length="1038" mass="116144">MGVPEATAVASLRPLHFVIVGAGLGGLSAALALRRAGHRVTVLEQSNLASEHGAAINVAPNANGLLLRLGVHPAEVGAVELKSVIGYSKNGASVTRTDMAAMSKGWRHPYLLAHRVDLHSQLKSAATSIQGAGAPVELRTSSRVVDVDPETGTVTLADGAIVAGDAVIGADGVHSFTRSILTSVRPHPSGKSAYRFVVSKSDALQNPIVGDIVQGDGEFVFWFDEDRRVVMYPTRRNELWNFVCICPDHLWDDWDNPWDRPGRRDDLLSAYKGFDERALAFMRMADESTLKVWRLMDMEPRSLTSEEPKYETLYYDQPPLPLPAAAKVHHRRRLFWWAVRYAIVVVVVFVGLLIPVIVYSADAIAEDEEPSPEVIEATQYRNLVFYLCLWLEITWIAAVLSDLFGLGLPYLFRFIARYVNSSHQRYWRIFKFMRRPICFLVTTMISFVFFAVCIIFNPILAVNINKDPDTYSWADIIGDILEQLQLWVVFYFVEKILICYLAVHYHYRRSNVSLTRTKDVHNALITLYEASIYLHPAHGAAFAEEDVAIRNAKGDMQASARVRVSSYLARLGIDGYGIMSLFGNFISDAPQAHWLRPGSSFSVIDRAWASQTSARALARRIWLSLVASGNTALTEADIVEVLGPDREKEAADIFKVLDENDSGDIQMEEFVNIVTEAGKMRHNVYRTIADMDHCINTFDWLCLLIIATVMIFFIVVRYVPTLKEIQSILSSLAIGLSFAVGRTFNHLLTGIIFVFFDHPFDAGDVISISNPGAPSGISCVVKRQSLLYTVFRRLDNNTELQIGNDQLYLKSIDNYTRSGINRQAISMFVDFRTTFKDLAKLRTTLETFLVDNPRDYVPGSLALNVTSLHELNKMELKLAFTHRNNWSDDKLRAQRSNKFHCALVSACRMVPLYKPGNLLPPPGENGNPIYTRHFTTATEVTENIQKEKERRQGLRWDSGKAEVDWRMEPAKATSETTTGEPALAEGKTGASPTSMEEEAFRMLTRVTPPTKSTAVSTGVEAHETVTGFRVPHSHGIFP</sequence>
<keyword evidence="3" id="KW-0106">Calcium</keyword>
<evidence type="ECO:0000256" key="7">
    <source>
        <dbReference type="SAM" id="Phobius"/>
    </source>
</evidence>
<dbReference type="InterPro" id="IPR011992">
    <property type="entry name" value="EF-hand-dom_pair"/>
</dbReference>
<dbReference type="InterPro" id="IPR002048">
    <property type="entry name" value="EF_hand_dom"/>
</dbReference>
<feature type="transmembrane region" description="Helical" evidence="7">
    <location>
        <begin position="393"/>
        <end position="416"/>
    </location>
</feature>
<dbReference type="InterPro" id="IPR058650">
    <property type="entry name" value="Msy1/2-like"/>
</dbReference>
<accession>A0AB34FFN7</accession>
<dbReference type="GO" id="GO:0005509">
    <property type="term" value="F:calcium ion binding"/>
    <property type="evidence" value="ECO:0007669"/>
    <property type="project" value="InterPro"/>
</dbReference>
<feature type="transmembrane region" description="Helical" evidence="7">
    <location>
        <begin position="15"/>
        <end position="33"/>
    </location>
</feature>
<feature type="transmembrane region" description="Helical" evidence="7">
    <location>
        <begin position="484"/>
        <end position="503"/>
    </location>
</feature>
<evidence type="ECO:0000256" key="2">
    <source>
        <dbReference type="ARBA" id="ARBA00022827"/>
    </source>
</evidence>
<keyword evidence="4" id="KW-0809">Transit peptide</keyword>
<dbReference type="SUPFAM" id="SSF47473">
    <property type="entry name" value="EF-hand"/>
    <property type="match status" value="1"/>
</dbReference>
<feature type="region of interest" description="Disordered" evidence="6">
    <location>
        <begin position="968"/>
        <end position="994"/>
    </location>
</feature>
<dbReference type="GO" id="GO:0071949">
    <property type="term" value="F:FAD binding"/>
    <property type="evidence" value="ECO:0007669"/>
    <property type="project" value="InterPro"/>
</dbReference>
<keyword evidence="7" id="KW-0812">Transmembrane</keyword>
<dbReference type="InterPro" id="IPR002938">
    <property type="entry name" value="FAD-bd"/>
</dbReference>
<feature type="domain" description="EF-hand" evidence="8">
    <location>
        <begin position="645"/>
        <end position="680"/>
    </location>
</feature>
<keyword evidence="9" id="KW-0418">Kinase</keyword>
<evidence type="ECO:0000313" key="9">
    <source>
        <dbReference type="EMBL" id="KAJ6437312.1"/>
    </source>
</evidence>
<feature type="transmembrane region" description="Helical" evidence="7">
    <location>
        <begin position="700"/>
        <end position="719"/>
    </location>
</feature>
<dbReference type="Pfam" id="PF01494">
    <property type="entry name" value="FAD_binding_3"/>
    <property type="match status" value="1"/>
</dbReference>
<proteinExistence type="predicted"/>
<keyword evidence="9" id="KW-0808">Transferase</keyword>
<dbReference type="GO" id="GO:0016020">
    <property type="term" value="C:membrane"/>
    <property type="evidence" value="ECO:0007669"/>
    <property type="project" value="InterPro"/>
</dbReference>
<reference evidence="9" key="1">
    <citation type="submission" date="2023-01" db="EMBL/GenBank/DDBJ databases">
        <title>The growth and conidiation of Purpureocillium lavendulum are regulated by nitrogen source and histone H3K14 acetylation.</title>
        <authorList>
            <person name="Tang P."/>
            <person name="Han J."/>
            <person name="Zhang C."/>
            <person name="Tang P."/>
            <person name="Qi F."/>
            <person name="Zhang K."/>
            <person name="Liang L."/>
        </authorList>
    </citation>
    <scope>NUCLEOTIDE SEQUENCE</scope>
    <source>
        <strain evidence="9">YMF1.00683</strain>
    </source>
</reference>
<dbReference type="Proteomes" id="UP001163105">
    <property type="component" value="Unassembled WGS sequence"/>
</dbReference>
<keyword evidence="1" id="KW-0285">Flavoprotein</keyword>
<keyword evidence="7" id="KW-0472">Membrane</keyword>
<dbReference type="InterPro" id="IPR036188">
    <property type="entry name" value="FAD/NAD-bd_sf"/>
</dbReference>
<dbReference type="SUPFAM" id="SSF51905">
    <property type="entry name" value="FAD/NAD(P)-binding domain"/>
    <property type="match status" value="1"/>
</dbReference>
<evidence type="ECO:0000256" key="6">
    <source>
        <dbReference type="SAM" id="MobiDB-lite"/>
    </source>
</evidence>
<dbReference type="GO" id="GO:0005262">
    <property type="term" value="F:calcium channel activity"/>
    <property type="evidence" value="ECO:0007669"/>
    <property type="project" value="TreeGrafter"/>
</dbReference>
<dbReference type="EMBL" id="JAQHRD010000013">
    <property type="protein sequence ID" value="KAJ6437312.1"/>
    <property type="molecule type" value="Genomic_DNA"/>
</dbReference>
<name>A0AB34FFN7_9HYPO</name>
<evidence type="ECO:0000256" key="1">
    <source>
        <dbReference type="ARBA" id="ARBA00022630"/>
    </source>
</evidence>
<dbReference type="Gene3D" id="3.50.50.60">
    <property type="entry name" value="FAD/NAD(P)-binding domain"/>
    <property type="match status" value="1"/>
</dbReference>
<organism evidence="9 10">
    <name type="scientific">Purpureocillium lavendulum</name>
    <dbReference type="NCBI Taxonomy" id="1247861"/>
    <lineage>
        <taxon>Eukaryota</taxon>
        <taxon>Fungi</taxon>
        <taxon>Dikarya</taxon>
        <taxon>Ascomycota</taxon>
        <taxon>Pezizomycotina</taxon>
        <taxon>Sordariomycetes</taxon>
        <taxon>Hypocreomycetidae</taxon>
        <taxon>Hypocreales</taxon>
        <taxon>Ophiocordycipitaceae</taxon>
        <taxon>Purpureocillium</taxon>
    </lineage>
</organism>
<dbReference type="Pfam" id="PF00924">
    <property type="entry name" value="MS_channel_2nd"/>
    <property type="match status" value="1"/>
</dbReference>
<keyword evidence="5" id="KW-0560">Oxidoreductase</keyword>
<dbReference type="GO" id="GO:0016301">
    <property type="term" value="F:kinase activity"/>
    <property type="evidence" value="ECO:0007669"/>
    <property type="project" value="UniProtKB-KW"/>
</dbReference>
<dbReference type="InterPro" id="IPR006685">
    <property type="entry name" value="MscS_channel_2nd"/>
</dbReference>
<evidence type="ECO:0000256" key="4">
    <source>
        <dbReference type="ARBA" id="ARBA00022946"/>
    </source>
</evidence>
<evidence type="ECO:0000259" key="8">
    <source>
        <dbReference type="PROSITE" id="PS50222"/>
    </source>
</evidence>